<accession>A0A286RAK1</accession>
<dbReference type="AlphaFoldDB" id="A0A286RAK1"/>
<evidence type="ECO:0000313" key="3">
    <source>
        <dbReference type="Proteomes" id="UP000215086"/>
    </source>
</evidence>
<feature type="region of interest" description="Disordered" evidence="1">
    <location>
        <begin position="26"/>
        <end position="66"/>
    </location>
</feature>
<organism evidence="2 3">
    <name type="scientific">Thermogutta terrifontis</name>
    <dbReference type="NCBI Taxonomy" id="1331910"/>
    <lineage>
        <taxon>Bacteria</taxon>
        <taxon>Pseudomonadati</taxon>
        <taxon>Planctomycetota</taxon>
        <taxon>Planctomycetia</taxon>
        <taxon>Pirellulales</taxon>
        <taxon>Thermoguttaceae</taxon>
        <taxon>Thermogutta</taxon>
    </lineage>
</organism>
<keyword evidence="3" id="KW-1185">Reference proteome</keyword>
<dbReference type="EMBL" id="CP018477">
    <property type="protein sequence ID" value="ASV72963.1"/>
    <property type="molecule type" value="Genomic_DNA"/>
</dbReference>
<evidence type="ECO:0000313" key="2">
    <source>
        <dbReference type="EMBL" id="ASV72963.1"/>
    </source>
</evidence>
<reference evidence="2 3" key="1">
    <citation type="journal article" name="Front. Microbiol.">
        <title>Sugar Metabolism of the First Thermophilic Planctomycete Thermogutta terrifontis: Comparative Genomic and Transcriptomic Approaches.</title>
        <authorList>
            <person name="Elcheninov A.G."/>
            <person name="Menzel P."/>
            <person name="Gudbergsdottir S.R."/>
            <person name="Slesarev A.I."/>
            <person name="Kadnikov V.V."/>
            <person name="Krogh A."/>
            <person name="Bonch-Osmolovskaya E.A."/>
            <person name="Peng X."/>
            <person name="Kublanov I.V."/>
        </authorList>
    </citation>
    <scope>NUCLEOTIDE SEQUENCE [LARGE SCALE GENOMIC DNA]</scope>
    <source>
        <strain evidence="2 3">R1</strain>
    </source>
</reference>
<dbReference type="Proteomes" id="UP000215086">
    <property type="component" value="Chromosome"/>
</dbReference>
<gene>
    <name evidence="2" type="ORF">THTE_0361</name>
</gene>
<sequence length="113" mass="12569">MALMNVFSGRFMNRPYRKWRDPLVGSDEHRLTTHPSSSGTTGVPLRPFGGTRLSGPPFNVGSSIPFHRGLKSRAESGAKAPHSIFEAGHDRRAPPEKSPWQIIPLRHGIFQDK</sequence>
<name>A0A286RAK1_9BACT</name>
<protein>
    <submittedName>
        <fullName evidence="2">Uncharacterized protein</fullName>
    </submittedName>
</protein>
<dbReference type="KEGG" id="ttf:THTE_0361"/>
<proteinExistence type="predicted"/>
<evidence type="ECO:0000256" key="1">
    <source>
        <dbReference type="SAM" id="MobiDB-lite"/>
    </source>
</evidence>